<sequence length="27" mass="3238">MRSWRADIFVHCLYTWPTCGCTYQGNK</sequence>
<dbReference type="EMBL" id="LR746270">
    <property type="protein sequence ID" value="CAA7400039.1"/>
    <property type="molecule type" value="Genomic_DNA"/>
</dbReference>
<gene>
    <name evidence="1" type="ORF">SI7747_07009936</name>
    <name evidence="2" type="ORF">SI8410_07010709</name>
</gene>
<proteinExistence type="predicted"/>
<name>A0A7I8KQC5_SPIIN</name>
<evidence type="ECO:0000313" key="1">
    <source>
        <dbReference type="EMBL" id="CAA2624046.1"/>
    </source>
</evidence>
<accession>A0A7I8KQC5</accession>
<keyword evidence="3" id="KW-1185">Reference proteome</keyword>
<reference evidence="2" key="1">
    <citation type="submission" date="2020-02" db="EMBL/GenBank/DDBJ databases">
        <authorList>
            <person name="Scholz U."/>
            <person name="Mascher M."/>
            <person name="Fiebig A."/>
        </authorList>
    </citation>
    <scope>NUCLEOTIDE SEQUENCE</scope>
</reference>
<dbReference type="Proteomes" id="UP000663760">
    <property type="component" value="Chromosome 7"/>
</dbReference>
<protein>
    <submittedName>
        <fullName evidence="2">Uncharacterized protein</fullName>
    </submittedName>
</protein>
<evidence type="ECO:0000313" key="3">
    <source>
        <dbReference type="Proteomes" id="UP000663760"/>
    </source>
</evidence>
<dbReference type="EMBL" id="LR743594">
    <property type="protein sequence ID" value="CAA2624046.1"/>
    <property type="molecule type" value="Genomic_DNA"/>
</dbReference>
<dbReference type="AlphaFoldDB" id="A0A7I8KQC5"/>
<evidence type="ECO:0000313" key="2">
    <source>
        <dbReference type="EMBL" id="CAA7400039.1"/>
    </source>
</evidence>
<organism evidence="2 3">
    <name type="scientific">Spirodela intermedia</name>
    <name type="common">Intermediate duckweed</name>
    <dbReference type="NCBI Taxonomy" id="51605"/>
    <lineage>
        <taxon>Eukaryota</taxon>
        <taxon>Viridiplantae</taxon>
        <taxon>Streptophyta</taxon>
        <taxon>Embryophyta</taxon>
        <taxon>Tracheophyta</taxon>
        <taxon>Spermatophyta</taxon>
        <taxon>Magnoliopsida</taxon>
        <taxon>Liliopsida</taxon>
        <taxon>Araceae</taxon>
        <taxon>Lemnoideae</taxon>
        <taxon>Spirodela</taxon>
    </lineage>
</organism>